<dbReference type="Proteomes" id="UP000318307">
    <property type="component" value="Unassembled WGS sequence"/>
</dbReference>
<gene>
    <name evidence="1" type="ORF">LZ24_01410</name>
</gene>
<sequence length="42" mass="4470">MGLHPPNAFPPEEGLSQQEICIVEDDARLATADSSATCTKLI</sequence>
<proteinExistence type="predicted"/>
<accession>A0A562RVB0</accession>
<dbReference type="AlphaFoldDB" id="A0A562RVB0"/>
<evidence type="ECO:0000313" key="2">
    <source>
        <dbReference type="Proteomes" id="UP000318307"/>
    </source>
</evidence>
<dbReference type="RefSeq" id="WP_281282277.1">
    <property type="nucleotide sequence ID" value="NZ_VLLC01000009.1"/>
</dbReference>
<reference evidence="1 2" key="1">
    <citation type="submission" date="2019-07" db="EMBL/GenBank/DDBJ databases">
        <title>Genome sequencing of 100 strains of the haloalkaliphilic chemolithoautotrophic sulfur-oxidizing bacterium Thioalkalivibrio.</title>
        <authorList>
            <person name="Muyzer G."/>
        </authorList>
    </citation>
    <scope>NUCLEOTIDE SEQUENCE [LARGE SCALE GENOMIC DNA]</scope>
    <source>
        <strain evidence="1 2">ASO4-4</strain>
    </source>
</reference>
<organism evidence="1 2">
    <name type="scientific">Desulfobotulus alkaliphilus</name>
    <dbReference type="NCBI Taxonomy" id="622671"/>
    <lineage>
        <taxon>Bacteria</taxon>
        <taxon>Pseudomonadati</taxon>
        <taxon>Thermodesulfobacteriota</taxon>
        <taxon>Desulfobacteria</taxon>
        <taxon>Desulfobacterales</taxon>
        <taxon>Desulfobacteraceae</taxon>
        <taxon>Desulfobotulus</taxon>
    </lineage>
</organism>
<keyword evidence="2" id="KW-1185">Reference proteome</keyword>
<name>A0A562RVB0_9BACT</name>
<evidence type="ECO:0000313" key="1">
    <source>
        <dbReference type="EMBL" id="TWI72999.1"/>
    </source>
</evidence>
<dbReference type="EMBL" id="VLLC01000009">
    <property type="protein sequence ID" value="TWI72999.1"/>
    <property type="molecule type" value="Genomic_DNA"/>
</dbReference>
<protein>
    <submittedName>
        <fullName evidence="1">Uncharacterized protein</fullName>
    </submittedName>
</protein>
<comment type="caution">
    <text evidence="1">The sequence shown here is derived from an EMBL/GenBank/DDBJ whole genome shotgun (WGS) entry which is preliminary data.</text>
</comment>